<gene>
    <name evidence="1" type="ORF">MICPUN_51654</name>
</gene>
<dbReference type="GeneID" id="8250171"/>
<dbReference type="InParanoid" id="C1FE48"/>
<dbReference type="AlphaFoldDB" id="C1FE48"/>
<dbReference type="EMBL" id="CP001574">
    <property type="protein sequence ID" value="ACO68504.1"/>
    <property type="molecule type" value="Genomic_DNA"/>
</dbReference>
<keyword evidence="2" id="KW-1185">Reference proteome</keyword>
<dbReference type="KEGG" id="mis:MICPUN_51654"/>
<organism evidence="1 2">
    <name type="scientific">Micromonas commoda (strain RCC299 / NOUM17 / CCMP2709)</name>
    <name type="common">Picoplanktonic green alga</name>
    <dbReference type="NCBI Taxonomy" id="296587"/>
    <lineage>
        <taxon>Eukaryota</taxon>
        <taxon>Viridiplantae</taxon>
        <taxon>Chlorophyta</taxon>
        <taxon>Mamiellophyceae</taxon>
        <taxon>Mamiellales</taxon>
        <taxon>Mamiellaceae</taxon>
        <taxon>Micromonas</taxon>
    </lineage>
</organism>
<dbReference type="Proteomes" id="UP000002009">
    <property type="component" value="Chromosome 1"/>
</dbReference>
<accession>C1FE48</accession>
<name>C1FE48_MICCC</name>
<sequence>MFPIYLCYLSSYGVIGFYTIHRVGPSLTARPETLIHGREGRVNTGWPSPHLVQKVFICDTTINFRGGPLLAKLTSISRRPW</sequence>
<dbReference type="RefSeq" id="XP_002507246.1">
    <property type="nucleotide sequence ID" value="XM_002507200.1"/>
</dbReference>
<evidence type="ECO:0000313" key="1">
    <source>
        <dbReference type="EMBL" id="ACO68504.1"/>
    </source>
</evidence>
<evidence type="ECO:0000313" key="2">
    <source>
        <dbReference type="Proteomes" id="UP000002009"/>
    </source>
</evidence>
<protein>
    <submittedName>
        <fullName evidence="1">Uncharacterized protein</fullName>
    </submittedName>
</protein>
<proteinExistence type="predicted"/>
<reference evidence="1 2" key="1">
    <citation type="journal article" date="2009" name="Science">
        <title>Green evolution and dynamic adaptations revealed by genomes of the marine picoeukaryotes Micromonas.</title>
        <authorList>
            <person name="Worden A.Z."/>
            <person name="Lee J.H."/>
            <person name="Mock T."/>
            <person name="Rouze P."/>
            <person name="Simmons M.P."/>
            <person name="Aerts A.L."/>
            <person name="Allen A.E."/>
            <person name="Cuvelier M.L."/>
            <person name="Derelle E."/>
            <person name="Everett M.V."/>
            <person name="Foulon E."/>
            <person name="Grimwood J."/>
            <person name="Gundlach H."/>
            <person name="Henrissat B."/>
            <person name="Napoli C."/>
            <person name="McDonald S.M."/>
            <person name="Parker M.S."/>
            <person name="Rombauts S."/>
            <person name="Salamov A."/>
            <person name="Von Dassow P."/>
            <person name="Badger J.H."/>
            <person name="Coutinho P.M."/>
            <person name="Demir E."/>
            <person name="Dubchak I."/>
            <person name="Gentemann C."/>
            <person name="Eikrem W."/>
            <person name="Gready J.E."/>
            <person name="John U."/>
            <person name="Lanier W."/>
            <person name="Lindquist E.A."/>
            <person name="Lucas S."/>
            <person name="Mayer K.F."/>
            <person name="Moreau H."/>
            <person name="Not F."/>
            <person name="Otillar R."/>
            <person name="Panaud O."/>
            <person name="Pangilinan J."/>
            <person name="Paulsen I."/>
            <person name="Piegu B."/>
            <person name="Poliakov A."/>
            <person name="Robbens S."/>
            <person name="Schmutz J."/>
            <person name="Toulza E."/>
            <person name="Wyss T."/>
            <person name="Zelensky A."/>
            <person name="Zhou K."/>
            <person name="Armbrust E.V."/>
            <person name="Bhattacharya D."/>
            <person name="Goodenough U.W."/>
            <person name="Van de Peer Y."/>
            <person name="Grigoriev I.V."/>
        </authorList>
    </citation>
    <scope>NUCLEOTIDE SEQUENCE [LARGE SCALE GENOMIC DNA]</scope>
    <source>
        <strain evidence="2">RCC299 / NOUM17</strain>
    </source>
</reference>